<evidence type="ECO:0000313" key="1">
    <source>
        <dbReference type="EMBL" id="MDW8550337.1"/>
    </source>
</evidence>
<comment type="caution">
    <text evidence="1">The sequence shown here is derived from an EMBL/GenBank/DDBJ whole genome shotgun (WGS) entry which is preliminary data.</text>
</comment>
<feature type="non-terminal residue" evidence="1">
    <location>
        <position position="282"/>
    </location>
</feature>
<evidence type="ECO:0000313" key="2">
    <source>
        <dbReference type="Proteomes" id="UP001204439"/>
    </source>
</evidence>
<dbReference type="Proteomes" id="UP001204439">
    <property type="component" value="Unassembled WGS sequence"/>
</dbReference>
<dbReference type="EMBL" id="JAMXLT020000030">
    <property type="protein sequence ID" value="MDW8550337.1"/>
    <property type="molecule type" value="Genomic_DNA"/>
</dbReference>
<sequence length="282" mass="33818">METDFFKELYKNISIEEIINRINYFNNNISAKNLSEENLQKEIQKIFQIELNNKKYSLFNNKDIFTVSSEKYYFFRVRTFSENDNFEKRIFHSMKCKQDLLWVPEKNCNMGRLNRPGNPVLYISRQATNAIYETRLKVGDYFYLIIYENLKPMRIAQVHNPIYLYEFDELENAKRLLFHNFLLNEFTKYVPEGMEYLYKTSILIYENYFKTPYIDAFSYPSIATEAKIGMNFCLSTEKVERNLKTLGVMVCKLCEGNSSAIFNVEIYYDGFLEDDKINFYNY</sequence>
<organism evidence="1 2">
    <name type="scientific">Epilithonimonas ginsengisoli</name>
    <dbReference type="NCBI Taxonomy" id="1245592"/>
    <lineage>
        <taxon>Bacteria</taxon>
        <taxon>Pseudomonadati</taxon>
        <taxon>Bacteroidota</taxon>
        <taxon>Flavobacteriia</taxon>
        <taxon>Flavobacteriales</taxon>
        <taxon>Weeksellaceae</taxon>
        <taxon>Chryseobacterium group</taxon>
        <taxon>Epilithonimonas</taxon>
    </lineage>
</organism>
<reference evidence="1 2" key="1">
    <citation type="submission" date="2023-11" db="EMBL/GenBank/DDBJ databases">
        <title>First isolation, identification, and characterization of non-pathogenic Epilithonimonas ginsengisoli isolated from diseased farmed rainbow trout (Oncorhynchus mykiss) in Chile.</title>
        <authorList>
            <person name="Miranda C.D."/>
            <person name="Irgang R."/>
            <person name="Concha C."/>
            <person name="Rojas R."/>
            <person name="Avendano R."/>
        </authorList>
    </citation>
    <scope>NUCLEOTIDE SEQUENCE [LARGE SCALE GENOMIC DNA]</scope>
    <source>
        <strain evidence="1 2">FP99</strain>
    </source>
</reference>
<proteinExistence type="predicted"/>
<dbReference type="RefSeq" id="WP_063971271.1">
    <property type="nucleotide sequence ID" value="NZ_JAMXLT020000030.1"/>
</dbReference>
<gene>
    <name evidence="1" type="ORF">NG800_015520</name>
</gene>
<accession>A0ABU4JL30</accession>
<evidence type="ECO:0008006" key="3">
    <source>
        <dbReference type="Google" id="ProtNLM"/>
    </source>
</evidence>
<name>A0ABU4JL30_9FLAO</name>
<keyword evidence="2" id="KW-1185">Reference proteome</keyword>
<protein>
    <recommendedName>
        <fullName evidence="3">RES domain-containing protein</fullName>
    </recommendedName>
</protein>